<organism evidence="1 2">
    <name type="scientific">Acorus calamus</name>
    <name type="common">Sweet flag</name>
    <dbReference type="NCBI Taxonomy" id="4465"/>
    <lineage>
        <taxon>Eukaryota</taxon>
        <taxon>Viridiplantae</taxon>
        <taxon>Streptophyta</taxon>
        <taxon>Embryophyta</taxon>
        <taxon>Tracheophyta</taxon>
        <taxon>Spermatophyta</taxon>
        <taxon>Magnoliopsida</taxon>
        <taxon>Liliopsida</taxon>
        <taxon>Acoraceae</taxon>
        <taxon>Acorus</taxon>
    </lineage>
</organism>
<dbReference type="Proteomes" id="UP001180020">
    <property type="component" value="Unassembled WGS sequence"/>
</dbReference>
<sequence length="76" mass="8880">MGFGDRWLILGEMGQQDGRIHKSILRNLDLKKTVSEVEAVSEAFVNFQLRMYGIKTQVHETPDKKKRRRKIHVIDS</sequence>
<reference evidence="1" key="2">
    <citation type="submission" date="2023-06" db="EMBL/GenBank/DDBJ databases">
        <authorList>
            <person name="Ma L."/>
            <person name="Liu K.-W."/>
            <person name="Li Z."/>
            <person name="Hsiao Y.-Y."/>
            <person name="Qi Y."/>
            <person name="Fu T."/>
            <person name="Tang G."/>
            <person name="Zhang D."/>
            <person name="Sun W.-H."/>
            <person name="Liu D.-K."/>
            <person name="Li Y."/>
            <person name="Chen G.-Z."/>
            <person name="Liu X.-D."/>
            <person name="Liao X.-Y."/>
            <person name="Jiang Y.-T."/>
            <person name="Yu X."/>
            <person name="Hao Y."/>
            <person name="Huang J."/>
            <person name="Zhao X.-W."/>
            <person name="Ke S."/>
            <person name="Chen Y.-Y."/>
            <person name="Wu W.-L."/>
            <person name="Hsu J.-L."/>
            <person name="Lin Y.-F."/>
            <person name="Huang M.-D."/>
            <person name="Li C.-Y."/>
            <person name="Huang L."/>
            <person name="Wang Z.-W."/>
            <person name="Zhao X."/>
            <person name="Zhong W.-Y."/>
            <person name="Peng D.-H."/>
            <person name="Ahmad S."/>
            <person name="Lan S."/>
            <person name="Zhang J.-S."/>
            <person name="Tsai W.-C."/>
            <person name="Van De Peer Y."/>
            <person name="Liu Z.-J."/>
        </authorList>
    </citation>
    <scope>NUCLEOTIDE SEQUENCE</scope>
    <source>
        <strain evidence="1">CP</strain>
        <tissue evidence="1">Leaves</tissue>
    </source>
</reference>
<name>A0AAV9DMC8_ACOCL</name>
<dbReference type="EMBL" id="JAUJYO010000012">
    <property type="protein sequence ID" value="KAK1302323.1"/>
    <property type="molecule type" value="Genomic_DNA"/>
</dbReference>
<evidence type="ECO:0000313" key="1">
    <source>
        <dbReference type="EMBL" id="KAK1302323.1"/>
    </source>
</evidence>
<comment type="caution">
    <text evidence="1">The sequence shown here is derived from an EMBL/GenBank/DDBJ whole genome shotgun (WGS) entry which is preliminary data.</text>
</comment>
<keyword evidence="2" id="KW-1185">Reference proteome</keyword>
<evidence type="ECO:0000313" key="2">
    <source>
        <dbReference type="Proteomes" id="UP001180020"/>
    </source>
</evidence>
<accession>A0AAV9DMC8</accession>
<proteinExistence type="predicted"/>
<protein>
    <submittedName>
        <fullName evidence="1">Uncharacterized protein</fullName>
    </submittedName>
</protein>
<gene>
    <name evidence="1" type="ORF">QJS10_CPB12g00208</name>
</gene>
<reference evidence="1" key="1">
    <citation type="journal article" date="2023" name="Nat. Commun.">
        <title>Diploid and tetraploid genomes of Acorus and the evolution of monocots.</title>
        <authorList>
            <person name="Ma L."/>
            <person name="Liu K.W."/>
            <person name="Li Z."/>
            <person name="Hsiao Y.Y."/>
            <person name="Qi Y."/>
            <person name="Fu T."/>
            <person name="Tang G.D."/>
            <person name="Zhang D."/>
            <person name="Sun W.H."/>
            <person name="Liu D.K."/>
            <person name="Li Y."/>
            <person name="Chen G.Z."/>
            <person name="Liu X.D."/>
            <person name="Liao X.Y."/>
            <person name="Jiang Y.T."/>
            <person name="Yu X."/>
            <person name="Hao Y."/>
            <person name="Huang J."/>
            <person name="Zhao X.W."/>
            <person name="Ke S."/>
            <person name="Chen Y.Y."/>
            <person name="Wu W.L."/>
            <person name="Hsu J.L."/>
            <person name="Lin Y.F."/>
            <person name="Huang M.D."/>
            <person name="Li C.Y."/>
            <person name="Huang L."/>
            <person name="Wang Z.W."/>
            <person name="Zhao X."/>
            <person name="Zhong W.Y."/>
            <person name="Peng D.H."/>
            <person name="Ahmad S."/>
            <person name="Lan S."/>
            <person name="Zhang J.S."/>
            <person name="Tsai W.C."/>
            <person name="Van de Peer Y."/>
            <person name="Liu Z.J."/>
        </authorList>
    </citation>
    <scope>NUCLEOTIDE SEQUENCE</scope>
    <source>
        <strain evidence="1">CP</strain>
    </source>
</reference>
<dbReference type="AlphaFoldDB" id="A0AAV9DMC8"/>